<dbReference type="AlphaFoldDB" id="A0A348ALX5"/>
<organism evidence="2 3">
    <name type="scientific">Methylomusa anaerophila</name>
    <dbReference type="NCBI Taxonomy" id="1930071"/>
    <lineage>
        <taxon>Bacteria</taxon>
        <taxon>Bacillati</taxon>
        <taxon>Bacillota</taxon>
        <taxon>Negativicutes</taxon>
        <taxon>Selenomonadales</taxon>
        <taxon>Sporomusaceae</taxon>
        <taxon>Methylomusa</taxon>
    </lineage>
</organism>
<dbReference type="Proteomes" id="UP000276437">
    <property type="component" value="Chromosome"/>
</dbReference>
<dbReference type="InterPro" id="IPR036866">
    <property type="entry name" value="RibonucZ/Hydroxyglut_hydro"/>
</dbReference>
<dbReference type="InterPro" id="IPR001279">
    <property type="entry name" value="Metallo-B-lactamas"/>
</dbReference>
<gene>
    <name evidence="2" type="primary">gloB</name>
    <name evidence="2" type="ORF">MAMMFC1_02758</name>
</gene>
<dbReference type="OrthoDB" id="9802248at2"/>
<keyword evidence="3" id="KW-1185">Reference proteome</keyword>
<dbReference type="SMART" id="SM00849">
    <property type="entry name" value="Lactamase_B"/>
    <property type="match status" value="1"/>
</dbReference>
<feature type="domain" description="Metallo-beta-lactamase" evidence="1">
    <location>
        <begin position="28"/>
        <end position="218"/>
    </location>
</feature>
<name>A0A348ALX5_9FIRM</name>
<proteinExistence type="predicted"/>
<keyword evidence="2" id="KW-0378">Hydrolase</keyword>
<dbReference type="RefSeq" id="WP_126309016.1">
    <property type="nucleotide sequence ID" value="NZ_AP018449.1"/>
</dbReference>
<dbReference type="EC" id="3.1.2.6" evidence="2"/>
<protein>
    <submittedName>
        <fullName evidence="2">Hydroxyacylglutathione hydrolase</fullName>
        <ecNumber evidence="2">3.1.2.6</ecNumber>
    </submittedName>
</protein>
<dbReference type="InterPro" id="IPR050855">
    <property type="entry name" value="NDM-1-like"/>
</dbReference>
<evidence type="ECO:0000313" key="2">
    <source>
        <dbReference type="EMBL" id="BBB92073.1"/>
    </source>
</evidence>
<dbReference type="Pfam" id="PF00753">
    <property type="entry name" value="Lactamase_B"/>
    <property type="match status" value="1"/>
</dbReference>
<dbReference type="SUPFAM" id="SSF56281">
    <property type="entry name" value="Metallo-hydrolase/oxidoreductase"/>
    <property type="match status" value="1"/>
</dbReference>
<dbReference type="Gene3D" id="3.60.15.10">
    <property type="entry name" value="Ribonuclease Z/Hydroxyacylglutathione hydrolase-like"/>
    <property type="match status" value="1"/>
</dbReference>
<dbReference type="EMBL" id="AP018449">
    <property type="protein sequence ID" value="BBB92073.1"/>
    <property type="molecule type" value="Genomic_DNA"/>
</dbReference>
<accession>A0A348ALX5</accession>
<sequence>MDYMTASIAPDIFVIAVDDTETWGMQTYTNLYVLKRKEQLVLIDAGSPVYVNLVKSALKDIGYKPDDFTHVLFTHGHHDHVGCAELFRKAQKRIHRGDLPLLAPHLAAEVMPYTVWPDERVGIDDLEWLDAVAVDYHTPGSTALYDHGSRALFAGDFFCFFGDPLPEGKLISYAGQYREACYKYVADQIAGGSAQMDDFRSGLERLMHYQPAFFCTGHGVILQDDIQDFVRGLWQNAV</sequence>
<dbReference type="PANTHER" id="PTHR42951">
    <property type="entry name" value="METALLO-BETA-LACTAMASE DOMAIN-CONTAINING"/>
    <property type="match status" value="1"/>
</dbReference>
<evidence type="ECO:0000259" key="1">
    <source>
        <dbReference type="SMART" id="SM00849"/>
    </source>
</evidence>
<dbReference type="GO" id="GO:0004416">
    <property type="term" value="F:hydroxyacylglutathione hydrolase activity"/>
    <property type="evidence" value="ECO:0007669"/>
    <property type="project" value="UniProtKB-EC"/>
</dbReference>
<dbReference type="KEGG" id="mana:MAMMFC1_02758"/>
<evidence type="ECO:0000313" key="3">
    <source>
        <dbReference type="Proteomes" id="UP000276437"/>
    </source>
</evidence>
<reference evidence="2 3" key="1">
    <citation type="journal article" date="2018" name="Int. J. Syst. Evol. Microbiol.">
        <title>Methylomusa anaerophila gen. nov., sp. nov., an anaerobic methanol-utilizing bacterium isolated from a microbial fuel cell.</title>
        <authorList>
            <person name="Amano N."/>
            <person name="Yamamuro A."/>
            <person name="Miyahara M."/>
            <person name="Kouzuma A."/>
            <person name="Abe T."/>
            <person name="Watanabe K."/>
        </authorList>
    </citation>
    <scope>NUCLEOTIDE SEQUENCE [LARGE SCALE GENOMIC DNA]</scope>
    <source>
        <strain evidence="2 3">MMFC1</strain>
    </source>
</reference>